<dbReference type="GO" id="GO:0004803">
    <property type="term" value="F:transposase activity"/>
    <property type="evidence" value="ECO:0007669"/>
    <property type="project" value="InterPro"/>
</dbReference>
<evidence type="ECO:0000259" key="1">
    <source>
        <dbReference type="Pfam" id="PF04986"/>
    </source>
</evidence>
<accession>A0A2N7JQM9</accession>
<feature type="domain" description="Transposase IS801/IS1294" evidence="1">
    <location>
        <begin position="151"/>
        <end position="328"/>
    </location>
</feature>
<proteinExistence type="predicted"/>
<dbReference type="InterPro" id="IPR054832">
    <property type="entry name" value="transpos_IS91"/>
</dbReference>
<dbReference type="Proteomes" id="UP000235533">
    <property type="component" value="Unassembled WGS sequence"/>
</dbReference>
<dbReference type="InterPro" id="IPR026889">
    <property type="entry name" value="Zn_Tnp"/>
</dbReference>
<dbReference type="GO" id="GO:0003677">
    <property type="term" value="F:DNA binding"/>
    <property type="evidence" value="ECO:0007669"/>
    <property type="project" value="InterPro"/>
</dbReference>
<dbReference type="PANTHER" id="PTHR37023">
    <property type="entry name" value="TRANSPOSASE"/>
    <property type="match status" value="1"/>
</dbReference>
<dbReference type="InterPro" id="IPR007069">
    <property type="entry name" value="Transposase_32"/>
</dbReference>
<dbReference type="AlphaFoldDB" id="A0A2N7JQM9"/>
<evidence type="ECO:0000313" key="4">
    <source>
        <dbReference type="Proteomes" id="UP000235533"/>
    </source>
</evidence>
<dbReference type="Pfam" id="PF04986">
    <property type="entry name" value="Y2_Tnp"/>
    <property type="match status" value="1"/>
</dbReference>
<name>A0A2N7JQM9_VIBSP</name>
<feature type="domain" description="Transposase zinc-binding" evidence="2">
    <location>
        <begin position="23"/>
        <end position="113"/>
    </location>
</feature>
<reference evidence="4" key="1">
    <citation type="submission" date="2016-07" db="EMBL/GenBank/DDBJ databases">
        <title>Nontailed viruses are major unrecognized killers of bacteria in the ocean.</title>
        <authorList>
            <person name="Kauffman K."/>
            <person name="Hussain F."/>
            <person name="Yang J."/>
            <person name="Arevalo P."/>
            <person name="Brown J."/>
            <person name="Cutler M."/>
            <person name="Kelly L."/>
            <person name="Polz M.F."/>
        </authorList>
    </citation>
    <scope>NUCLEOTIDE SEQUENCE [LARGE SCALE GENOMIC DNA]</scope>
    <source>
        <strain evidence="4">10N.261.48.B5</strain>
    </source>
</reference>
<sequence>MAARTSVNTPYQPRPLNFLLEYNKAWQHIVATDSTLRDIEIIEVTKMLACGKPALGCKGLHCEKKDCTHSKNIWFTCSSRACSRCGKKSTDNWIVQQIDRMPHCPWMHMTFTFPDVLWALFRNNRRLFDKLCQLAVDNLLYAANQAGLEIGIFCALHTFGRRLTWHPHVHVSVTLGGINAHGVWKALAYCHEKVEQRWRHGLCNLLLSEYESLNIDDADTHCRDFDEFRRFINAQRQRFWHVHFAKKTQHPKATINYLGRYLKRPPIAGAKLAHYRGEANLSFRYLDHHTGQYETEEVSQLELIKRLIQHIPEKNFRMIRYFGFLANRVVGNQLSKVREALGMESHPPRTPALRYGQMIKSFLKVDPFECILCGGRMRFAAFHAGAGRKNIINEALSRRGEGLV</sequence>
<organism evidence="3 4">
    <name type="scientific">Vibrio splendidus</name>
    <dbReference type="NCBI Taxonomy" id="29497"/>
    <lineage>
        <taxon>Bacteria</taxon>
        <taxon>Pseudomonadati</taxon>
        <taxon>Pseudomonadota</taxon>
        <taxon>Gammaproteobacteria</taxon>
        <taxon>Vibrionales</taxon>
        <taxon>Vibrionaceae</taxon>
        <taxon>Vibrio</taxon>
    </lineage>
</organism>
<dbReference type="EMBL" id="MCZF01000133">
    <property type="protein sequence ID" value="PMM52233.1"/>
    <property type="molecule type" value="Genomic_DNA"/>
</dbReference>
<dbReference type="GO" id="GO:0006313">
    <property type="term" value="P:DNA transposition"/>
    <property type="evidence" value="ECO:0007669"/>
    <property type="project" value="InterPro"/>
</dbReference>
<comment type="caution">
    <text evidence="3">The sequence shown here is derived from an EMBL/GenBank/DDBJ whole genome shotgun (WGS) entry which is preliminary data.</text>
</comment>
<dbReference type="Pfam" id="PF14319">
    <property type="entry name" value="Zn_Tnp_IS91"/>
    <property type="match status" value="1"/>
</dbReference>
<protein>
    <submittedName>
        <fullName evidence="3">Uncharacterized protein</fullName>
    </submittedName>
</protein>
<evidence type="ECO:0000313" key="3">
    <source>
        <dbReference type="EMBL" id="PMM52233.1"/>
    </source>
</evidence>
<evidence type="ECO:0000259" key="2">
    <source>
        <dbReference type="Pfam" id="PF14319"/>
    </source>
</evidence>
<dbReference type="NCBIfam" id="NF033538">
    <property type="entry name" value="transpos_IS91"/>
    <property type="match status" value="1"/>
</dbReference>
<dbReference type="PANTHER" id="PTHR37023:SF1">
    <property type="entry name" value="ISSOD25 TRANSPOSASE TNPA_ISSOD25"/>
    <property type="match status" value="1"/>
</dbReference>
<gene>
    <name evidence="3" type="ORF">BCT54_23400</name>
</gene>